<dbReference type="SUPFAM" id="SSF48097">
    <property type="entry name" value="Regulator of G-protein signaling, RGS"/>
    <property type="match status" value="1"/>
</dbReference>
<dbReference type="InterPro" id="IPR036305">
    <property type="entry name" value="RGS_sf"/>
</dbReference>
<dbReference type="PANTHER" id="PTHR13155">
    <property type="entry name" value="A-KINASE ANCHOR PROTEINS"/>
    <property type="match status" value="1"/>
</dbReference>
<dbReference type="InterPro" id="IPR044926">
    <property type="entry name" value="RGS_subdomain_2"/>
</dbReference>
<keyword evidence="2" id="KW-0472">Membrane</keyword>
<feature type="region of interest" description="Disordered" evidence="1">
    <location>
        <begin position="105"/>
        <end position="128"/>
    </location>
</feature>
<keyword evidence="5" id="KW-1185">Reference proteome</keyword>
<protein>
    <recommendedName>
        <fullName evidence="3">RGS domain-containing protein</fullName>
    </recommendedName>
</protein>
<dbReference type="Gene3D" id="1.10.167.10">
    <property type="entry name" value="Regulator of G-protein Signalling 4, domain 2"/>
    <property type="match status" value="1"/>
</dbReference>
<evidence type="ECO:0000256" key="2">
    <source>
        <dbReference type="SAM" id="Phobius"/>
    </source>
</evidence>
<reference evidence="5" key="1">
    <citation type="submission" date="2016-05" db="EMBL/GenBank/DDBJ databases">
        <title>Comparative genomics of biotechnologically important yeasts.</title>
        <authorList>
            <consortium name="DOE Joint Genome Institute"/>
            <person name="Riley R."/>
            <person name="Haridas S."/>
            <person name="Wolfe K.H."/>
            <person name="Lopes M.R."/>
            <person name="Hittinger C.T."/>
            <person name="Goker M."/>
            <person name="Salamov A."/>
            <person name="Wisecaver J."/>
            <person name="Long T.M."/>
            <person name="Aerts A.L."/>
            <person name="Barry K."/>
            <person name="Choi C."/>
            <person name="Clum A."/>
            <person name="Coughlan A.Y."/>
            <person name="Deshpande S."/>
            <person name="Douglass A.P."/>
            <person name="Hanson S.J."/>
            <person name="Klenk H.-P."/>
            <person name="Labutti K."/>
            <person name="Lapidus A."/>
            <person name="Lindquist E."/>
            <person name="Lipzen A."/>
            <person name="Meier-Kolthoff J.P."/>
            <person name="Ohm R.A."/>
            <person name="Otillar R.P."/>
            <person name="Pangilinan J."/>
            <person name="Peng Y."/>
            <person name="Rokas A."/>
            <person name="Rosa C.A."/>
            <person name="Scheuner C."/>
            <person name="Sibirny A.A."/>
            <person name="Slot J.C."/>
            <person name="Stielow J.B."/>
            <person name="Sun H."/>
            <person name="Kurtzman C.P."/>
            <person name="Blackwell M."/>
            <person name="Grigoriev I.V."/>
            <person name="Jeffries T.W."/>
        </authorList>
    </citation>
    <scope>NUCLEOTIDE SEQUENCE [LARGE SCALE GENOMIC DNA]</scope>
    <source>
        <strain evidence="5">DSM 1968</strain>
    </source>
</reference>
<dbReference type="EMBL" id="KV454491">
    <property type="protein sequence ID" value="ODV58619.1"/>
    <property type="molecule type" value="Genomic_DNA"/>
</dbReference>
<feature type="transmembrane region" description="Helical" evidence="2">
    <location>
        <begin position="419"/>
        <end position="437"/>
    </location>
</feature>
<proteinExistence type="predicted"/>
<dbReference type="PANTHER" id="PTHR13155:SF1">
    <property type="entry name" value="A-KINASE ANCHOR PROTEIN 10, MITOCHONDRIAL"/>
    <property type="match status" value="1"/>
</dbReference>
<dbReference type="InterPro" id="IPR052246">
    <property type="entry name" value="Cell_Polariz_PKAAnc"/>
</dbReference>
<evidence type="ECO:0000313" key="5">
    <source>
        <dbReference type="Proteomes" id="UP000095038"/>
    </source>
</evidence>
<dbReference type="GO" id="GO:0005886">
    <property type="term" value="C:plasma membrane"/>
    <property type="evidence" value="ECO:0007669"/>
    <property type="project" value="TreeGrafter"/>
</dbReference>
<name>A0A1D2VAJ3_9ASCO</name>
<dbReference type="Pfam" id="PF00615">
    <property type="entry name" value="RGS"/>
    <property type="match status" value="1"/>
</dbReference>
<dbReference type="InParanoid" id="A0A1D2VAJ3"/>
<feature type="compositionally biased region" description="Polar residues" evidence="1">
    <location>
        <begin position="107"/>
        <end position="128"/>
    </location>
</feature>
<evidence type="ECO:0000256" key="1">
    <source>
        <dbReference type="SAM" id="MobiDB-lite"/>
    </source>
</evidence>
<evidence type="ECO:0000259" key="3">
    <source>
        <dbReference type="Pfam" id="PF00615"/>
    </source>
</evidence>
<keyword evidence="2" id="KW-0812">Transmembrane</keyword>
<feature type="transmembrane region" description="Helical" evidence="2">
    <location>
        <begin position="390"/>
        <end position="412"/>
    </location>
</feature>
<dbReference type="GeneID" id="30967671"/>
<organism evidence="4 5">
    <name type="scientific">Ascoidea rubescens DSM 1968</name>
    <dbReference type="NCBI Taxonomy" id="1344418"/>
    <lineage>
        <taxon>Eukaryota</taxon>
        <taxon>Fungi</taxon>
        <taxon>Dikarya</taxon>
        <taxon>Ascomycota</taxon>
        <taxon>Saccharomycotina</taxon>
        <taxon>Saccharomycetes</taxon>
        <taxon>Ascoideaceae</taxon>
        <taxon>Ascoidea</taxon>
    </lineage>
</organism>
<keyword evidence="2" id="KW-1133">Transmembrane helix</keyword>
<sequence length="521" mass="58984">MTHSPHSAAILPLSSLLSESLSQLYGRTSERLNRLPTLFEVLNRKTLPPVDLWSFYVFMRDNQHAVDYLDFWIDVVSHLALCKQYVKGLRESVLETPLSMPSLPDIRTSTNPSIAPTQSKKHSNSTISGPATITGTQGTTVANSPFQRNSVSSSILLEALVNDGVLDDSNPKRLSSFLRGDEQVNDPVISSYIERYQNSKSPITNRFSHKKNDSAILPAIQKVYDSYTNEKNTKNNEFPLPSPLTENISEKERINFINKSGTQTSATSGPAGLATISPEMVEQMLNDDENINYNSKDHLKDKITRDDLRLSSRRILVTYFIDNSEKKLQLPDRITRSIHHAIEIQGRDDPEVFDESRDYVFQAMEREAFPNFLKYAALNNITVKSYNFRLAIGLFFLFSGFWIGYTLIFLGYKPSSARPVVTVPFFFGSYFILTAIFRLDPVLCFAKYCETNTLHESTDDYPYTRNTSSPNAVARKLGLMKIKEHYVGTLLIKRSIWVLILICLASAAFSILFSLVPEHRL</sequence>
<evidence type="ECO:0000313" key="4">
    <source>
        <dbReference type="EMBL" id="ODV58619.1"/>
    </source>
</evidence>
<feature type="transmembrane region" description="Helical" evidence="2">
    <location>
        <begin position="496"/>
        <end position="516"/>
    </location>
</feature>
<dbReference type="GO" id="GO:0008104">
    <property type="term" value="P:intracellular protein localization"/>
    <property type="evidence" value="ECO:0007669"/>
    <property type="project" value="TreeGrafter"/>
</dbReference>
<feature type="domain" description="RGS" evidence="3">
    <location>
        <begin position="302"/>
        <end position="374"/>
    </location>
</feature>
<gene>
    <name evidence="4" type="ORF">ASCRUDRAFT_77853</name>
</gene>
<dbReference type="AlphaFoldDB" id="A0A1D2VAJ3"/>
<dbReference type="InterPro" id="IPR016137">
    <property type="entry name" value="RGS"/>
</dbReference>
<dbReference type="OrthoDB" id="5584247at2759"/>
<dbReference type="Proteomes" id="UP000095038">
    <property type="component" value="Unassembled WGS sequence"/>
</dbReference>
<accession>A0A1D2VAJ3</accession>
<dbReference type="RefSeq" id="XP_020044926.1">
    <property type="nucleotide sequence ID" value="XM_020194035.1"/>
</dbReference>
<dbReference type="FunCoup" id="A0A1D2VAJ3">
    <property type="interactions" value="13"/>
</dbReference>